<evidence type="ECO:0000313" key="2">
    <source>
        <dbReference type="WBParaSite" id="SMUV_0000147401-mRNA-1"/>
    </source>
</evidence>
<evidence type="ECO:0000313" key="1">
    <source>
        <dbReference type="Proteomes" id="UP000046393"/>
    </source>
</evidence>
<keyword evidence="1" id="KW-1185">Reference proteome</keyword>
<name>A0A0N5ABE8_9BILA</name>
<accession>A0A0N5ABE8</accession>
<dbReference type="Proteomes" id="UP000046393">
    <property type="component" value="Unplaced"/>
</dbReference>
<dbReference type="WBParaSite" id="SMUV_0000147401-mRNA-1">
    <property type="protein sequence ID" value="SMUV_0000147401-mRNA-1"/>
    <property type="gene ID" value="SMUV_0000147401"/>
</dbReference>
<organism evidence="1 2">
    <name type="scientific">Syphacia muris</name>
    <dbReference type="NCBI Taxonomy" id="451379"/>
    <lineage>
        <taxon>Eukaryota</taxon>
        <taxon>Metazoa</taxon>
        <taxon>Ecdysozoa</taxon>
        <taxon>Nematoda</taxon>
        <taxon>Chromadorea</taxon>
        <taxon>Rhabditida</taxon>
        <taxon>Spirurina</taxon>
        <taxon>Oxyuridomorpha</taxon>
        <taxon>Oxyuroidea</taxon>
        <taxon>Oxyuridae</taxon>
        <taxon>Syphacia</taxon>
    </lineage>
</organism>
<reference evidence="2" key="1">
    <citation type="submission" date="2017-02" db="UniProtKB">
        <authorList>
            <consortium name="WormBaseParasite"/>
        </authorList>
    </citation>
    <scope>IDENTIFICATION</scope>
</reference>
<dbReference type="AlphaFoldDB" id="A0A0N5ABE8"/>
<protein>
    <submittedName>
        <fullName evidence="2">Ovule protein</fullName>
    </submittedName>
</protein>
<proteinExistence type="predicted"/>
<sequence>MSGIWCEEESLMIVWRRGRELFPIYLVLVFDDDKFVSESNMCCFVVIVMEQFDNHSDVADSETVIWQMN</sequence>